<organism evidence="1 2">
    <name type="scientific">Paraburkholderia caffeinitolerans</name>
    <dbReference type="NCBI Taxonomy" id="1723730"/>
    <lineage>
        <taxon>Bacteria</taxon>
        <taxon>Pseudomonadati</taxon>
        <taxon>Pseudomonadota</taxon>
        <taxon>Betaproteobacteria</taxon>
        <taxon>Burkholderiales</taxon>
        <taxon>Burkholderiaceae</taxon>
        <taxon>Paraburkholderia</taxon>
    </lineage>
</organism>
<accession>A0A6J5H0X2</accession>
<dbReference type="EMBL" id="CADIKL010000080">
    <property type="protein sequence ID" value="CAB3810226.1"/>
    <property type="molecule type" value="Genomic_DNA"/>
</dbReference>
<reference evidence="1 2" key="1">
    <citation type="submission" date="2020-04" db="EMBL/GenBank/DDBJ databases">
        <authorList>
            <person name="De Canck E."/>
        </authorList>
    </citation>
    <scope>NUCLEOTIDE SEQUENCE [LARGE SCALE GENOMIC DNA]</scope>
    <source>
        <strain evidence="1 2">LMG 28688</strain>
    </source>
</reference>
<name>A0A6J5H0X2_9BURK</name>
<sequence length="100" mass="9981">MTGLTIAAPPSTWVAPLFVPPALPLTDDAAPVFAPLAPPLTDDAPPACVPLALPPSAPISTPESAWPAASPSDGMPALPAVLSMLMPVPESVPPATKLDS</sequence>
<protein>
    <submittedName>
        <fullName evidence="1">Uncharacterized protein</fullName>
    </submittedName>
</protein>
<evidence type="ECO:0000313" key="2">
    <source>
        <dbReference type="Proteomes" id="UP000494119"/>
    </source>
</evidence>
<dbReference type="AlphaFoldDB" id="A0A6J5H0X2"/>
<proteinExistence type="predicted"/>
<gene>
    <name evidence="1" type="ORF">LMG28688_07190</name>
</gene>
<dbReference type="Proteomes" id="UP000494119">
    <property type="component" value="Unassembled WGS sequence"/>
</dbReference>
<keyword evidence="2" id="KW-1185">Reference proteome</keyword>
<evidence type="ECO:0000313" key="1">
    <source>
        <dbReference type="EMBL" id="CAB3810226.1"/>
    </source>
</evidence>